<dbReference type="InterPro" id="IPR036662">
    <property type="entry name" value="PTS_EIIA_man-typ_sf"/>
</dbReference>
<dbReference type="GO" id="GO:0016020">
    <property type="term" value="C:membrane"/>
    <property type="evidence" value="ECO:0007669"/>
    <property type="project" value="InterPro"/>
</dbReference>
<keyword evidence="6" id="KW-0598">Phosphotransferase system</keyword>
<evidence type="ECO:0000313" key="9">
    <source>
        <dbReference type="EMBL" id="AHF75138.1"/>
    </source>
</evidence>
<dbReference type="InterPro" id="IPR033887">
    <property type="entry name" value="PTS_IIA_man"/>
</dbReference>
<dbReference type="PROSITE" id="PS51096">
    <property type="entry name" value="PTS_EIIA_TYPE_4"/>
    <property type="match status" value="1"/>
</dbReference>
<keyword evidence="10" id="KW-1185">Reference proteome</keyword>
<dbReference type="GO" id="GO:0009401">
    <property type="term" value="P:phosphoenolpyruvate-dependent sugar phosphotransferase system"/>
    <property type="evidence" value="ECO:0007669"/>
    <property type="project" value="UniProtKB-KW"/>
</dbReference>
<evidence type="ECO:0000259" key="8">
    <source>
        <dbReference type="PROSITE" id="PS51096"/>
    </source>
</evidence>
<evidence type="ECO:0000256" key="4">
    <source>
        <dbReference type="ARBA" id="ARBA00022597"/>
    </source>
</evidence>
<feature type="domain" description="PTS EIIA type-4" evidence="8">
    <location>
        <begin position="1"/>
        <end position="124"/>
    </location>
</feature>
<accession>W0HSL7</accession>
<protein>
    <submittedName>
        <fullName evidence="9">N-acetyl-galactosamine/galactosamine PTS system enzyme IIA component</fullName>
    </submittedName>
</protein>
<keyword evidence="3" id="KW-0963">Cytoplasm</keyword>
<dbReference type="GO" id="GO:0005737">
    <property type="term" value="C:cytoplasm"/>
    <property type="evidence" value="ECO:0007669"/>
    <property type="project" value="UniProtKB-SubCell"/>
</dbReference>
<sequence>MLGVIITGHGAFASGLLQALEQVAGRQTLCMAVDFPEGHSTEALGQRLAAACAHCDDGDGVVFLSDMLGGSPFREAANIALAHPGYEVIAGTNLQMAVEMMLDRPQLDTEAFRDQALECGQRGITSLWHQQHRSAPALPTESGI</sequence>
<evidence type="ECO:0000256" key="3">
    <source>
        <dbReference type="ARBA" id="ARBA00022490"/>
    </source>
</evidence>
<keyword evidence="2" id="KW-0813">Transport</keyword>
<evidence type="ECO:0000256" key="6">
    <source>
        <dbReference type="ARBA" id="ARBA00022683"/>
    </source>
</evidence>
<dbReference type="KEGG" id="sod:Sant_0021"/>
<dbReference type="SUPFAM" id="SSF53062">
    <property type="entry name" value="PTS system fructose IIA component-like"/>
    <property type="match status" value="1"/>
</dbReference>
<keyword evidence="4" id="KW-0762">Sugar transport</keyword>
<dbReference type="GO" id="GO:0016301">
    <property type="term" value="F:kinase activity"/>
    <property type="evidence" value="ECO:0007669"/>
    <property type="project" value="UniProtKB-KW"/>
</dbReference>
<dbReference type="PANTHER" id="PTHR33799">
    <property type="entry name" value="PTS PERMEASE-RELATED-RELATED"/>
    <property type="match status" value="1"/>
</dbReference>
<dbReference type="NCBIfam" id="NF040761">
    <property type="entry name" value="AgaF"/>
    <property type="match status" value="1"/>
</dbReference>
<dbReference type="HOGENOM" id="CLU_123235_1_0_6"/>
<evidence type="ECO:0000256" key="5">
    <source>
        <dbReference type="ARBA" id="ARBA00022679"/>
    </source>
</evidence>
<dbReference type="InterPro" id="IPR051471">
    <property type="entry name" value="Bacterial_PTS_sugar_comp"/>
</dbReference>
<dbReference type="OrthoDB" id="3183705at2"/>
<evidence type="ECO:0000256" key="7">
    <source>
        <dbReference type="ARBA" id="ARBA00022777"/>
    </source>
</evidence>
<dbReference type="RefSeq" id="WP_025420293.1">
    <property type="nucleotide sequence ID" value="NZ_CP006569.1"/>
</dbReference>
<dbReference type="CDD" id="cd00006">
    <property type="entry name" value="PTS_IIA_man"/>
    <property type="match status" value="1"/>
</dbReference>
<dbReference type="PANTHER" id="PTHR33799:SF1">
    <property type="entry name" value="PTS SYSTEM MANNOSE-SPECIFIC EIIAB COMPONENT-RELATED"/>
    <property type="match status" value="1"/>
</dbReference>
<dbReference type="EMBL" id="CP006569">
    <property type="protein sequence ID" value="AHF75138.1"/>
    <property type="molecule type" value="Genomic_DNA"/>
</dbReference>
<reference evidence="9 10" key="1">
    <citation type="journal article" date="2014" name="Genome Biol. Evol.">
        <title>Genome degeneration and adaptation in a nascent stage of symbiosis.</title>
        <authorList>
            <person name="Oakeson K.F."/>
            <person name="Gil R."/>
            <person name="Clayton A.L."/>
            <person name="Dunn D.M."/>
            <person name="von Niederhausern A.C."/>
            <person name="Hamil C."/>
            <person name="Aoyagi A."/>
            <person name="Duval B."/>
            <person name="Baca A."/>
            <person name="Silva F.J."/>
            <person name="Vallier A."/>
            <person name="Jackson D.G."/>
            <person name="Latorre A."/>
            <person name="Weiss R.B."/>
            <person name="Heddi A."/>
            <person name="Moya A."/>
            <person name="Dale C."/>
        </authorList>
    </citation>
    <scope>NUCLEOTIDE SEQUENCE [LARGE SCALE GENOMIC DNA]</scope>
    <source>
        <strain evidence="9 10">HS1</strain>
    </source>
</reference>
<dbReference type="AlphaFoldDB" id="W0HSL7"/>
<proteinExistence type="predicted"/>
<dbReference type="InterPro" id="IPR004701">
    <property type="entry name" value="PTS_EIIA_man-typ"/>
</dbReference>
<keyword evidence="7" id="KW-0418">Kinase</keyword>
<comment type="subcellular location">
    <subcellularLocation>
        <location evidence="1">Cytoplasm</location>
    </subcellularLocation>
</comment>
<dbReference type="Proteomes" id="UP000019028">
    <property type="component" value="Chromosome"/>
</dbReference>
<dbReference type="PATRIC" id="fig|1239307.3.peg.22"/>
<dbReference type="Gene3D" id="3.40.50.510">
    <property type="entry name" value="Phosphotransferase system, mannose-type IIA component"/>
    <property type="match status" value="1"/>
</dbReference>
<name>W0HSL7_9GAMM</name>
<organism evidence="9 10">
    <name type="scientific">Sodalis praecaptivus</name>
    <dbReference type="NCBI Taxonomy" id="1239307"/>
    <lineage>
        <taxon>Bacteria</taxon>
        <taxon>Pseudomonadati</taxon>
        <taxon>Pseudomonadota</taxon>
        <taxon>Gammaproteobacteria</taxon>
        <taxon>Enterobacterales</taxon>
        <taxon>Bruguierivoracaceae</taxon>
        <taxon>Sodalis</taxon>
    </lineage>
</organism>
<dbReference type="Pfam" id="PF03610">
    <property type="entry name" value="EIIA-man"/>
    <property type="match status" value="1"/>
</dbReference>
<keyword evidence="5" id="KW-0808">Transferase</keyword>
<gene>
    <name evidence="9" type="ORF">Sant_0021</name>
</gene>
<evidence type="ECO:0000256" key="1">
    <source>
        <dbReference type="ARBA" id="ARBA00004496"/>
    </source>
</evidence>
<evidence type="ECO:0000256" key="2">
    <source>
        <dbReference type="ARBA" id="ARBA00022448"/>
    </source>
</evidence>
<evidence type="ECO:0000313" key="10">
    <source>
        <dbReference type="Proteomes" id="UP000019028"/>
    </source>
</evidence>